<keyword evidence="4 9" id="KW-0812">Transmembrane</keyword>
<keyword evidence="12" id="KW-1185">Reference proteome</keyword>
<dbReference type="Gene3D" id="3.40.190.10">
    <property type="entry name" value="Periplasmic binding protein-like II"/>
    <property type="match status" value="3"/>
</dbReference>
<dbReference type="Proteomes" id="UP000501690">
    <property type="component" value="Linkage Group LG7"/>
</dbReference>
<keyword evidence="5 9" id="KW-1133">Transmembrane helix</keyword>
<comment type="similarity">
    <text evidence="3">Belongs to the THOC5 family.</text>
</comment>
<dbReference type="PANTHER" id="PTHR13375">
    <property type="entry name" value="FMS INTERACTING PROTEIN"/>
    <property type="match status" value="1"/>
</dbReference>
<dbReference type="Pfam" id="PF09766">
    <property type="entry name" value="FmiP_Thoc5"/>
    <property type="match status" value="1"/>
</dbReference>
<evidence type="ECO:0000256" key="7">
    <source>
        <dbReference type="ARBA" id="ARBA00023242"/>
    </source>
</evidence>
<dbReference type="GO" id="GO:0015276">
    <property type="term" value="F:ligand-gated monoatomic ion channel activity"/>
    <property type="evidence" value="ECO:0007669"/>
    <property type="project" value="InterPro"/>
</dbReference>
<evidence type="ECO:0000256" key="4">
    <source>
        <dbReference type="ARBA" id="ARBA00022692"/>
    </source>
</evidence>
<keyword evidence="6 9" id="KW-0472">Membrane</keyword>
<evidence type="ECO:0000259" key="10">
    <source>
        <dbReference type="SMART" id="SM00079"/>
    </source>
</evidence>
<evidence type="ECO:0000313" key="12">
    <source>
        <dbReference type="Proteomes" id="UP000501690"/>
    </source>
</evidence>
<organism evidence="11 12">
    <name type="scientific">Vigna unguiculata</name>
    <name type="common">Cowpea</name>
    <dbReference type="NCBI Taxonomy" id="3917"/>
    <lineage>
        <taxon>Eukaryota</taxon>
        <taxon>Viridiplantae</taxon>
        <taxon>Streptophyta</taxon>
        <taxon>Embryophyta</taxon>
        <taxon>Tracheophyta</taxon>
        <taxon>Spermatophyta</taxon>
        <taxon>Magnoliopsida</taxon>
        <taxon>eudicotyledons</taxon>
        <taxon>Gunneridae</taxon>
        <taxon>Pentapetalae</taxon>
        <taxon>rosids</taxon>
        <taxon>fabids</taxon>
        <taxon>Fabales</taxon>
        <taxon>Fabaceae</taxon>
        <taxon>Papilionoideae</taxon>
        <taxon>50 kb inversion clade</taxon>
        <taxon>NPAAA clade</taxon>
        <taxon>indigoferoid/millettioid clade</taxon>
        <taxon>Phaseoleae</taxon>
        <taxon>Vigna</taxon>
    </lineage>
</organism>
<dbReference type="SUPFAM" id="SSF53850">
    <property type="entry name" value="Periplasmic binding protein-like II"/>
    <property type="match status" value="1"/>
</dbReference>
<protein>
    <submittedName>
        <fullName evidence="11">THO complex subunit 5</fullName>
    </submittedName>
</protein>
<evidence type="ECO:0000256" key="8">
    <source>
        <dbReference type="SAM" id="MobiDB-lite"/>
    </source>
</evidence>
<evidence type="ECO:0000256" key="5">
    <source>
        <dbReference type="ARBA" id="ARBA00022989"/>
    </source>
</evidence>
<keyword evidence="7" id="KW-0539">Nucleus</keyword>
<proteinExistence type="inferred from homology"/>
<feature type="region of interest" description="Disordered" evidence="8">
    <location>
        <begin position="1"/>
        <end position="47"/>
    </location>
</feature>
<dbReference type="GO" id="GO:0016020">
    <property type="term" value="C:membrane"/>
    <property type="evidence" value="ECO:0007669"/>
    <property type="project" value="UniProtKB-SubCell"/>
</dbReference>
<dbReference type="Gene3D" id="3.40.50.2300">
    <property type="match status" value="2"/>
</dbReference>
<dbReference type="GO" id="GO:0000445">
    <property type="term" value="C:THO complex part of transcription export complex"/>
    <property type="evidence" value="ECO:0007669"/>
    <property type="project" value="TreeGrafter"/>
</dbReference>
<name>A0A4D6MC58_VIGUN</name>
<dbReference type="InterPro" id="IPR001320">
    <property type="entry name" value="Iontro_rcpt_C"/>
</dbReference>
<feature type="transmembrane region" description="Helical" evidence="9">
    <location>
        <begin position="1126"/>
        <end position="1146"/>
    </location>
</feature>
<evidence type="ECO:0000256" key="6">
    <source>
        <dbReference type="ARBA" id="ARBA00023136"/>
    </source>
</evidence>
<dbReference type="CDD" id="cd19990">
    <property type="entry name" value="PBP1_GABAb_receptor_plant"/>
    <property type="match status" value="1"/>
</dbReference>
<evidence type="ECO:0000313" key="11">
    <source>
        <dbReference type="EMBL" id="QCD98969.1"/>
    </source>
</evidence>
<dbReference type="Pfam" id="PF01094">
    <property type="entry name" value="ANF_receptor"/>
    <property type="match status" value="1"/>
</dbReference>
<comment type="subcellular location">
    <subcellularLocation>
        <location evidence="2">Membrane</location>
    </subcellularLocation>
    <subcellularLocation>
        <location evidence="1">Nucleus</location>
    </subcellularLocation>
</comment>
<dbReference type="InterPro" id="IPR001828">
    <property type="entry name" value="ANF_lig-bd_rcpt"/>
</dbReference>
<feature type="transmembrane region" description="Helical" evidence="9">
    <location>
        <begin position="1071"/>
        <end position="1089"/>
    </location>
</feature>
<feature type="transmembrane region" description="Helical" evidence="9">
    <location>
        <begin position="1303"/>
        <end position="1326"/>
    </location>
</feature>
<dbReference type="SUPFAM" id="SSF53822">
    <property type="entry name" value="Periplasmic binding protein-like I"/>
    <property type="match status" value="1"/>
</dbReference>
<dbReference type="EMBL" id="CP039351">
    <property type="protein sequence ID" value="QCD98969.1"/>
    <property type="molecule type" value="Genomic_DNA"/>
</dbReference>
<dbReference type="CDD" id="cd13686">
    <property type="entry name" value="GluR_Plant"/>
    <property type="match status" value="1"/>
</dbReference>
<feature type="compositionally biased region" description="Basic and acidic residues" evidence="8">
    <location>
        <begin position="32"/>
        <end position="46"/>
    </location>
</feature>
<evidence type="ECO:0000256" key="2">
    <source>
        <dbReference type="ARBA" id="ARBA00004370"/>
    </source>
</evidence>
<evidence type="ECO:0000256" key="1">
    <source>
        <dbReference type="ARBA" id="ARBA00004123"/>
    </source>
</evidence>
<dbReference type="PANTHER" id="PTHR13375:SF3">
    <property type="entry name" value="THO COMPLEX SUBUNIT 5 HOMOLOG"/>
    <property type="match status" value="1"/>
</dbReference>
<accession>A0A4D6MC58</accession>
<feature type="region of interest" description="Disordered" evidence="8">
    <location>
        <begin position="303"/>
        <end position="336"/>
    </location>
</feature>
<dbReference type="GO" id="GO:0006406">
    <property type="term" value="P:mRNA export from nucleus"/>
    <property type="evidence" value="ECO:0007669"/>
    <property type="project" value="TreeGrafter"/>
</dbReference>
<evidence type="ECO:0000256" key="9">
    <source>
        <dbReference type="SAM" id="Phobius"/>
    </source>
</evidence>
<dbReference type="GO" id="GO:0003729">
    <property type="term" value="F:mRNA binding"/>
    <property type="evidence" value="ECO:0007669"/>
    <property type="project" value="TreeGrafter"/>
</dbReference>
<dbReference type="InterPro" id="IPR019163">
    <property type="entry name" value="THO_Thoc5"/>
</dbReference>
<dbReference type="InterPro" id="IPR044440">
    <property type="entry name" value="GABAb_receptor_plant_PBP1"/>
</dbReference>
<gene>
    <name evidence="11" type="ORF">DEO72_LG7g247</name>
</gene>
<reference evidence="11 12" key="1">
    <citation type="submission" date="2019-04" db="EMBL/GenBank/DDBJ databases">
        <title>An improved genome assembly and genetic linkage map for asparagus bean, Vigna unguiculata ssp. sesquipedialis.</title>
        <authorList>
            <person name="Xia Q."/>
            <person name="Zhang R."/>
            <person name="Dong Y."/>
        </authorList>
    </citation>
    <scope>NUCLEOTIDE SEQUENCE [LARGE SCALE GENOMIC DNA]</scope>
    <source>
        <tissue evidence="11">Leaf</tissue>
    </source>
</reference>
<feature type="compositionally biased region" description="Low complexity" evidence="8">
    <location>
        <begin position="9"/>
        <end position="20"/>
    </location>
</feature>
<feature type="domain" description="Ionotropic glutamate receptor C-terminal" evidence="10">
    <location>
        <begin position="950"/>
        <end position="1283"/>
    </location>
</feature>
<evidence type="ECO:0000256" key="3">
    <source>
        <dbReference type="ARBA" id="ARBA00008044"/>
    </source>
</evidence>
<dbReference type="SMART" id="SM00079">
    <property type="entry name" value="PBPe"/>
    <property type="match status" value="1"/>
</dbReference>
<dbReference type="FunFam" id="3.40.50.2300:FF:000188">
    <property type="entry name" value="Glutamate receptor"/>
    <property type="match status" value="1"/>
</dbReference>
<dbReference type="Pfam" id="PF00060">
    <property type="entry name" value="Lig_chan"/>
    <property type="match status" value="1"/>
</dbReference>
<sequence>MEDGETTEEVVVVPVSNSDGVGDEQMFPHSPRQCDSEEESPHESLRKTKASIENAVAEIIALKKHAEPKPLLTLRLRELLTQTFLHFVTLRQANRSILLEEEHARTETERAKAPLELTTQQLQNLMYEKSHYVKAIKACNDFKSKYPDIEVVSEGEFFRDAPQDMKDSVLCSHSEHNLVLKRLNFELFQRKELCKLHDKLEQKKKTLLETIANRKKFLSSLPSHLKSLKKASLPVQNQLGVQHTKKLKRHHSAELLPPPLYVIYSQLLAQKEAFGESIDVEIVGSVKDAQNFAHIQAHKDTGISTTVESPKLENDEPDEDGQRRSKRPRRFQGKESLDQPGIFQVHPLTVNLHIYDDEVSDLESAKLVTLNFEYMMQLNIICVGIKASNVGPENDILSNLFPDDTGLELPHQSAKLYVGDAVMFNGDRTSRPYKWAQHLAGIDFLPEVAPLLLARRETPDGGEGAKGEDFLPSLSHYRQHNRLQTVLQKIRSRIKARLLLLVLAVLLLCVWSEAVANANDDEIKRSNIDECSMLKFKIVVNIGAAIELNSRVGKEQKIAMEVAIEDVNRQSCYELALNYSYNIHRNPSSPTMFAADLANSKQVQVVVGTKLDVATMFLSMDENSKDVPIISLTSTATPEIASIPLPHFIQMGHDVTLHMHCTASIIHQFHWRKVTAIYEHNNLFASHSEILTTLSYSLRQVNAEIDHHVAFPSMALLSNPTEIIEQELTRLKSKSNRVFLLIQSSLEFATLLFEKAKEMGMMEKGSVWIIADDVANHLDSLDSSVTSNMQGVMGCKTNFMEESERFKRFKFMFRRKFALEYPEEERLHPSVFSLRAYDAVWTIAKALESSQGNFSLSESILHSDHEGLSGKIRFKGRMLSEPPTFKIVNVVGKGYKELAYWSMESGLSESLVEHSAGSARMLLSSVDWPGGLKTVPKGWVYNSSEGKPLKIGVPAVDPCPQFVNVSHDKRLNETQFSGFSINVFESVVQRLPYHLPFVFVPFYGSYDQIVEQVNNKYLDAAVGDIQVVEHRYAFAEFSHPYVESGIAMVVKVKPDRSKETWMFMDAFTKEMWMLMAAMHLFIAFVIWCIEGENNSELKSLGAILWFSVTTLFFIHREPVNSSLARVVLAPWLFAILIVTQSFTASLSSMMTVSHLEPAVPDIQTLLKTNAIIGCNKNTFLVHYLVDELKFQPQNIRVFDSIHDFPRAFENKEIVASFTIAPHADVFLATYCKGYIKAGPTLKLGGLGFAFPKGSSLAIDISRATLKAIESGEVQKLEEKMLSTTNCGSTNNNIQNEQLGPQPFFGLFGICGTIAVIGLLATIVHFVKRKAQTFMNYILLSQLQRGVQIIKLFGQKHPYKYRRSAPSQDANSRDNELATPSIKLTINCHTTHQL</sequence>
<dbReference type="InterPro" id="IPR028082">
    <property type="entry name" value="Peripla_BP_I"/>
</dbReference>
<dbReference type="FunFam" id="1.10.287.70:FF:000172">
    <property type="entry name" value="Glutamate receptor"/>
    <property type="match status" value="1"/>
</dbReference>